<dbReference type="Proteomes" id="UP000265916">
    <property type="component" value="Unassembled WGS sequence"/>
</dbReference>
<sequence>MGSFLPILGLCLYEYWRKGDWFFPSIQTIITLIAMVVAVGVAKSIYRICVSIFKYRNISLGVLREYYRRSGGYPNEQEYIERNKDQKIFC</sequence>
<evidence type="ECO:0000313" key="3">
    <source>
        <dbReference type="Proteomes" id="UP000265916"/>
    </source>
</evidence>
<keyword evidence="3" id="KW-1185">Reference proteome</keyword>
<reference evidence="2 3" key="1">
    <citation type="submission" date="2017-08" db="EMBL/GenBank/DDBJ databases">
        <title>Reclassification of Bisgaard taxon 37 and 44.</title>
        <authorList>
            <person name="Christensen H."/>
        </authorList>
    </citation>
    <scope>NUCLEOTIDE SEQUENCE [LARGE SCALE GENOMIC DNA]</scope>
    <source>
        <strain evidence="2 3">111</strain>
    </source>
</reference>
<protein>
    <submittedName>
        <fullName evidence="2">Uncharacterized protein</fullName>
    </submittedName>
</protein>
<gene>
    <name evidence="2" type="ORF">CKF58_04875</name>
</gene>
<keyword evidence="1" id="KW-1133">Transmembrane helix</keyword>
<accession>A0A3A1YN90</accession>
<proteinExistence type="predicted"/>
<evidence type="ECO:0000256" key="1">
    <source>
        <dbReference type="SAM" id="Phobius"/>
    </source>
</evidence>
<keyword evidence="1" id="KW-0812">Transmembrane</keyword>
<organism evidence="2 3">
    <name type="scientific">Psittacicella hinzii</name>
    <dbReference type="NCBI Taxonomy" id="2028575"/>
    <lineage>
        <taxon>Bacteria</taxon>
        <taxon>Pseudomonadati</taxon>
        <taxon>Pseudomonadota</taxon>
        <taxon>Gammaproteobacteria</taxon>
        <taxon>Pasteurellales</taxon>
        <taxon>Psittacicellaceae</taxon>
        <taxon>Psittacicella</taxon>
    </lineage>
</organism>
<dbReference type="AlphaFoldDB" id="A0A3A1YN90"/>
<dbReference type="RefSeq" id="WP_119531548.1">
    <property type="nucleotide sequence ID" value="NZ_NRJG01000085.1"/>
</dbReference>
<feature type="transmembrane region" description="Helical" evidence="1">
    <location>
        <begin position="22"/>
        <end position="46"/>
    </location>
</feature>
<dbReference type="EMBL" id="NRJG01000085">
    <property type="protein sequence ID" value="RIY37507.1"/>
    <property type="molecule type" value="Genomic_DNA"/>
</dbReference>
<keyword evidence="1" id="KW-0472">Membrane</keyword>
<comment type="caution">
    <text evidence="2">The sequence shown here is derived from an EMBL/GenBank/DDBJ whole genome shotgun (WGS) entry which is preliminary data.</text>
</comment>
<evidence type="ECO:0000313" key="2">
    <source>
        <dbReference type="EMBL" id="RIY37507.1"/>
    </source>
</evidence>
<name>A0A3A1YN90_9GAMM</name>